<evidence type="ECO:0000259" key="1">
    <source>
        <dbReference type="Pfam" id="PF01978"/>
    </source>
</evidence>
<accession>A0A0G1JGP4</accession>
<dbReference type="Proteomes" id="UP000034051">
    <property type="component" value="Unassembled WGS sequence"/>
</dbReference>
<dbReference type="PANTHER" id="PTHR34293:SF1">
    <property type="entry name" value="HTH-TYPE TRANSCRIPTIONAL REGULATOR TRMBL2"/>
    <property type="match status" value="1"/>
</dbReference>
<organism evidence="2 3">
    <name type="scientific">Candidatus Wolfebacteria bacterium GW2011_GWE2_44_13</name>
    <dbReference type="NCBI Taxonomy" id="1619017"/>
    <lineage>
        <taxon>Bacteria</taxon>
        <taxon>Candidatus Wolfeibacteriota</taxon>
    </lineage>
</organism>
<dbReference type="InterPro" id="IPR051797">
    <property type="entry name" value="TrmB-like"/>
</dbReference>
<feature type="domain" description="Transcription regulator TrmB N-terminal" evidence="1">
    <location>
        <begin position="8"/>
        <end position="74"/>
    </location>
</feature>
<dbReference type="SUPFAM" id="SSF46785">
    <property type="entry name" value="Winged helix' DNA-binding domain"/>
    <property type="match status" value="1"/>
</dbReference>
<proteinExistence type="predicted"/>
<dbReference type="Pfam" id="PF01978">
    <property type="entry name" value="TrmB"/>
    <property type="match status" value="1"/>
</dbReference>
<comment type="caution">
    <text evidence="2">The sequence shown here is derived from an EMBL/GenBank/DDBJ whole genome shotgun (WGS) entry which is preliminary data.</text>
</comment>
<gene>
    <name evidence="2" type="ORF">UW32_C0002G0033</name>
</gene>
<sequence>MLEKTLLQLGLDEKEASIYLAALSLGPSSIQNISKKSGVNRSTIYTFLSELKSKNLISETISGRKRLFVATDPEELKGLLVRQQAALDKIMPELKGLFNIEAGRPKIRFFETLPEIKQIHLSLLDEGPKEIFAFLDIDEFTQVMGWDWTQEYVSKRLSKKIPIKVIANEHASSRDVYSRNKEEFREMRIFPGENPFWANIEIYPSTNKIFITSLKKEKWALVIESETIISTLKIFFNFMWERLD</sequence>
<dbReference type="InterPro" id="IPR002831">
    <property type="entry name" value="Tscrpt_reg_TrmB_N"/>
</dbReference>
<protein>
    <submittedName>
        <fullName evidence="2">Transcriptional regulator, TrmB</fullName>
    </submittedName>
</protein>
<dbReference type="InterPro" id="IPR036390">
    <property type="entry name" value="WH_DNA-bd_sf"/>
</dbReference>
<dbReference type="Gene3D" id="1.10.10.10">
    <property type="entry name" value="Winged helix-like DNA-binding domain superfamily/Winged helix DNA-binding domain"/>
    <property type="match status" value="1"/>
</dbReference>
<dbReference type="AlphaFoldDB" id="A0A0G1JGP4"/>
<dbReference type="InterPro" id="IPR036388">
    <property type="entry name" value="WH-like_DNA-bd_sf"/>
</dbReference>
<evidence type="ECO:0000313" key="2">
    <source>
        <dbReference type="EMBL" id="KKT43172.1"/>
    </source>
</evidence>
<name>A0A0G1JGP4_9BACT</name>
<dbReference type="EMBL" id="LCHW01000002">
    <property type="protein sequence ID" value="KKT43172.1"/>
    <property type="molecule type" value="Genomic_DNA"/>
</dbReference>
<evidence type="ECO:0000313" key="3">
    <source>
        <dbReference type="Proteomes" id="UP000034051"/>
    </source>
</evidence>
<reference evidence="2 3" key="1">
    <citation type="journal article" date="2015" name="Nature">
        <title>rRNA introns, odd ribosomes, and small enigmatic genomes across a large radiation of phyla.</title>
        <authorList>
            <person name="Brown C.T."/>
            <person name="Hug L.A."/>
            <person name="Thomas B.C."/>
            <person name="Sharon I."/>
            <person name="Castelle C.J."/>
            <person name="Singh A."/>
            <person name="Wilkins M.J."/>
            <person name="Williams K.H."/>
            <person name="Banfield J.F."/>
        </authorList>
    </citation>
    <scope>NUCLEOTIDE SEQUENCE [LARGE SCALE GENOMIC DNA]</scope>
</reference>
<dbReference type="PANTHER" id="PTHR34293">
    <property type="entry name" value="HTH-TYPE TRANSCRIPTIONAL REGULATOR TRMBL2"/>
    <property type="match status" value="1"/>
</dbReference>